<evidence type="ECO:0000256" key="2">
    <source>
        <dbReference type="ARBA" id="ARBA00022475"/>
    </source>
</evidence>
<keyword evidence="2" id="KW-1003">Cell membrane</keyword>
<dbReference type="EMBL" id="NBBI01000001">
    <property type="protein sequence ID" value="OWK33614.1"/>
    <property type="molecule type" value="Genomic_DNA"/>
</dbReference>
<gene>
    <name evidence="6" type="ORF">SPDO_04950</name>
</gene>
<dbReference type="Gene3D" id="3.90.550.10">
    <property type="entry name" value="Spore Coat Polysaccharide Biosynthesis Protein SpsA, Chain A"/>
    <property type="match status" value="1"/>
</dbReference>
<organism evidence="6 7">
    <name type="scientific">Sphingomonas dokdonensis</name>
    <dbReference type="NCBI Taxonomy" id="344880"/>
    <lineage>
        <taxon>Bacteria</taxon>
        <taxon>Pseudomonadati</taxon>
        <taxon>Pseudomonadota</taxon>
        <taxon>Alphaproteobacteria</taxon>
        <taxon>Sphingomonadales</taxon>
        <taxon>Sphingomonadaceae</taxon>
        <taxon>Sphingomonas</taxon>
    </lineage>
</organism>
<dbReference type="InterPro" id="IPR029044">
    <property type="entry name" value="Nucleotide-diphossugar_trans"/>
</dbReference>
<dbReference type="PANTHER" id="PTHR43646:SF2">
    <property type="entry name" value="GLYCOSYLTRANSFERASE 2-LIKE DOMAIN-CONTAINING PROTEIN"/>
    <property type="match status" value="1"/>
</dbReference>
<sequence>MLPQLLIGLAELAIVPGQLQVCIYLDGCTDGSADLLAKSASTLPFRLTVRSGPERQPANAGAARINAMNMGLRALGDADGLLFTTDADTVPQPDWVWAGRQALSLADVVAGMIVRADAEADPEQSRVEQYYDRLYRFRRSIDPVAWEAANTHHFSGGANLAMRASAYRGIGGFRPLPCGEDATLLDDAARAGFRVRRDANLRVETSSRRSGRVAGGLAGSLRAIDAGRQNRVSDPRGGAWQWHAQAVARRSFAMIDQMSVRVAVGERLGLTADHVLGVARDCPNAEAFAMRIVPAAPVFCDAVTLSEAEDLLAMLDGGTCGIAA</sequence>
<name>A0A245ZV43_9SPHN</name>
<keyword evidence="4" id="KW-0808">Transferase</keyword>
<comment type="subcellular location">
    <subcellularLocation>
        <location evidence="1">Cell membrane</location>
    </subcellularLocation>
</comment>
<evidence type="ECO:0000256" key="4">
    <source>
        <dbReference type="ARBA" id="ARBA00022679"/>
    </source>
</evidence>
<proteinExistence type="predicted"/>
<evidence type="ECO:0000313" key="7">
    <source>
        <dbReference type="Proteomes" id="UP000197290"/>
    </source>
</evidence>
<accession>A0A245ZV43</accession>
<evidence type="ECO:0000256" key="3">
    <source>
        <dbReference type="ARBA" id="ARBA00022676"/>
    </source>
</evidence>
<keyword evidence="3" id="KW-0328">Glycosyltransferase</keyword>
<dbReference type="Proteomes" id="UP000197290">
    <property type="component" value="Unassembled WGS sequence"/>
</dbReference>
<dbReference type="SUPFAM" id="SSF53448">
    <property type="entry name" value="Nucleotide-diphospho-sugar transferases"/>
    <property type="match status" value="1"/>
</dbReference>
<keyword evidence="7" id="KW-1185">Reference proteome</keyword>
<protein>
    <recommendedName>
        <fullName evidence="8">Glycosyl transferase family 2</fullName>
    </recommendedName>
</protein>
<dbReference type="GO" id="GO:0005886">
    <property type="term" value="C:plasma membrane"/>
    <property type="evidence" value="ECO:0007669"/>
    <property type="project" value="UniProtKB-SubCell"/>
</dbReference>
<evidence type="ECO:0000313" key="6">
    <source>
        <dbReference type="EMBL" id="OWK33614.1"/>
    </source>
</evidence>
<reference evidence="6 7" key="1">
    <citation type="submission" date="2017-03" db="EMBL/GenBank/DDBJ databases">
        <title>Genome sequence of Sphingomonas dokdonensis DSM 21029.</title>
        <authorList>
            <person name="Poehlein A."/>
            <person name="Wuebbeler J.H."/>
            <person name="Steinbuechel A."/>
            <person name="Daniel R."/>
        </authorList>
    </citation>
    <scope>NUCLEOTIDE SEQUENCE [LARGE SCALE GENOMIC DNA]</scope>
    <source>
        <strain evidence="6 7">DSM 21029</strain>
    </source>
</reference>
<keyword evidence="5" id="KW-0472">Membrane</keyword>
<dbReference type="PANTHER" id="PTHR43646">
    <property type="entry name" value="GLYCOSYLTRANSFERASE"/>
    <property type="match status" value="1"/>
</dbReference>
<comment type="caution">
    <text evidence="6">The sequence shown here is derived from an EMBL/GenBank/DDBJ whole genome shotgun (WGS) entry which is preliminary data.</text>
</comment>
<evidence type="ECO:0000256" key="5">
    <source>
        <dbReference type="ARBA" id="ARBA00023136"/>
    </source>
</evidence>
<dbReference type="GO" id="GO:0016757">
    <property type="term" value="F:glycosyltransferase activity"/>
    <property type="evidence" value="ECO:0007669"/>
    <property type="project" value="UniProtKB-KW"/>
</dbReference>
<evidence type="ECO:0000256" key="1">
    <source>
        <dbReference type="ARBA" id="ARBA00004236"/>
    </source>
</evidence>
<evidence type="ECO:0008006" key="8">
    <source>
        <dbReference type="Google" id="ProtNLM"/>
    </source>
</evidence>
<dbReference type="AlphaFoldDB" id="A0A245ZV43"/>
<dbReference type="OrthoDB" id="114108at2"/>